<proteinExistence type="inferred from homology"/>
<dbReference type="Gene3D" id="3.40.50.12370">
    <property type="match status" value="1"/>
</dbReference>
<dbReference type="InterPro" id="IPR006016">
    <property type="entry name" value="UspA"/>
</dbReference>
<feature type="domain" description="UspA" evidence="2">
    <location>
        <begin position="176"/>
        <end position="282"/>
    </location>
</feature>
<dbReference type="CDD" id="cd00293">
    <property type="entry name" value="USP-like"/>
    <property type="match status" value="2"/>
</dbReference>
<name>A0A7X1E696_9BACT</name>
<dbReference type="AlphaFoldDB" id="A0A7X1E696"/>
<dbReference type="Pfam" id="PF00582">
    <property type="entry name" value="Usp"/>
    <property type="match status" value="2"/>
</dbReference>
<reference evidence="3 4" key="1">
    <citation type="submission" date="2020-07" db="EMBL/GenBank/DDBJ databases">
        <authorList>
            <person name="Feng X."/>
        </authorList>
    </citation>
    <scope>NUCLEOTIDE SEQUENCE [LARGE SCALE GENOMIC DNA]</scope>
    <source>
        <strain evidence="3 4">JCM14086</strain>
    </source>
</reference>
<evidence type="ECO:0000313" key="3">
    <source>
        <dbReference type="EMBL" id="MBC2604009.1"/>
    </source>
</evidence>
<keyword evidence="4" id="KW-1185">Reference proteome</keyword>
<evidence type="ECO:0000256" key="1">
    <source>
        <dbReference type="ARBA" id="ARBA00008791"/>
    </source>
</evidence>
<dbReference type="SUPFAM" id="SSF52402">
    <property type="entry name" value="Adenine nucleotide alpha hydrolases-like"/>
    <property type="match status" value="2"/>
</dbReference>
<evidence type="ECO:0000259" key="2">
    <source>
        <dbReference type="Pfam" id="PF00582"/>
    </source>
</evidence>
<evidence type="ECO:0000313" key="4">
    <source>
        <dbReference type="Proteomes" id="UP000525652"/>
    </source>
</evidence>
<dbReference type="Proteomes" id="UP000525652">
    <property type="component" value="Unassembled WGS sequence"/>
</dbReference>
<accession>A0A7X1E696</accession>
<dbReference type="EMBL" id="JACHVA010000138">
    <property type="protein sequence ID" value="MBC2604009.1"/>
    <property type="molecule type" value="Genomic_DNA"/>
</dbReference>
<protein>
    <submittedName>
        <fullName evidence="3">Universal stress protein</fullName>
    </submittedName>
</protein>
<dbReference type="PANTHER" id="PTHR46268:SF6">
    <property type="entry name" value="UNIVERSAL STRESS PROTEIN UP12"/>
    <property type="match status" value="1"/>
</dbReference>
<feature type="domain" description="UspA" evidence="2">
    <location>
        <begin position="1"/>
        <end position="153"/>
    </location>
</feature>
<dbReference type="PANTHER" id="PTHR46268">
    <property type="entry name" value="STRESS RESPONSE PROTEIN NHAX"/>
    <property type="match status" value="1"/>
</dbReference>
<dbReference type="PRINTS" id="PR01438">
    <property type="entry name" value="UNVRSLSTRESS"/>
</dbReference>
<dbReference type="RefSeq" id="WP_185694628.1">
    <property type="nucleotide sequence ID" value="NZ_JACHVA010000138.1"/>
</dbReference>
<gene>
    <name evidence="3" type="ORF">H5P30_19685</name>
</gene>
<comment type="similarity">
    <text evidence="1">Belongs to the universal stress protein A family.</text>
</comment>
<comment type="caution">
    <text evidence="3">The sequence shown here is derived from an EMBL/GenBank/DDBJ whole genome shotgun (WGS) entry which is preliminary data.</text>
</comment>
<sequence>MIKKILLCTDGSSYSQEALKYAAWVSKVTGAEVTALYVSDLRRFELPTIMDVGGSLGIQPYQSLISSLQDAEKQKADLIEDFTRKAFASEGITEGISFKSETGLLSDTIEEFEKDFDLVILGKRGESAEHAMNHIGSTLERVVRASSRPCLVTNRQYREVKKVAFAFDDGASCRKLLSVLESSEWLKKLPIHLLSVAEDYENEGECAKKLKETEKRLIDAGYQVDAEMLGGMAEEAIADYVERKDIDLLLMGAYGHTRIRRFLIGSTTTEMLRRCKIPVLCFH</sequence>
<organism evidence="3 4">
    <name type="scientific">Puniceicoccus vermicola</name>
    <dbReference type="NCBI Taxonomy" id="388746"/>
    <lineage>
        <taxon>Bacteria</taxon>
        <taxon>Pseudomonadati</taxon>
        <taxon>Verrucomicrobiota</taxon>
        <taxon>Opitutia</taxon>
        <taxon>Puniceicoccales</taxon>
        <taxon>Puniceicoccaceae</taxon>
        <taxon>Puniceicoccus</taxon>
    </lineage>
</organism>
<dbReference type="InterPro" id="IPR006015">
    <property type="entry name" value="Universal_stress_UspA"/>
</dbReference>